<evidence type="ECO:0000313" key="2">
    <source>
        <dbReference type="EMBL" id="TDL18430.1"/>
    </source>
</evidence>
<feature type="region of interest" description="Disordered" evidence="1">
    <location>
        <begin position="1"/>
        <end position="28"/>
    </location>
</feature>
<protein>
    <submittedName>
        <fullName evidence="2">Uncharacterized protein</fullName>
    </submittedName>
</protein>
<keyword evidence="3" id="KW-1185">Reference proteome</keyword>
<name>A0A4Y7PV84_9AGAM</name>
<evidence type="ECO:0000313" key="3">
    <source>
        <dbReference type="Proteomes" id="UP000294933"/>
    </source>
</evidence>
<accession>A0A4Y7PV84</accession>
<dbReference type="VEuPathDB" id="FungiDB:BD410DRAFT_501261"/>
<dbReference type="AlphaFoldDB" id="A0A4Y7PV84"/>
<evidence type="ECO:0000256" key="1">
    <source>
        <dbReference type="SAM" id="MobiDB-lite"/>
    </source>
</evidence>
<proteinExistence type="predicted"/>
<feature type="compositionally biased region" description="Low complexity" evidence="1">
    <location>
        <begin position="127"/>
        <end position="138"/>
    </location>
</feature>
<dbReference type="Proteomes" id="UP000294933">
    <property type="component" value="Unassembled WGS sequence"/>
</dbReference>
<sequence length="153" mass="16385">MYPSTHPSHNFTPSLNTPQSTMSTPRIRSSPFASATSMFFNSLIPSGGAVSSAIKGFQALLPLRKVVTDIFLNMKLRPPPPLPPPLPPPPTRTFELFGPHLVSRTVEYAAPSTSRRCHPPSRRVEISSSPFGLPSSLASSSSLLVCLDSVSAS</sequence>
<dbReference type="EMBL" id="ML170208">
    <property type="protein sequence ID" value="TDL18430.1"/>
    <property type="molecule type" value="Genomic_DNA"/>
</dbReference>
<organism evidence="2 3">
    <name type="scientific">Rickenella mellea</name>
    <dbReference type="NCBI Taxonomy" id="50990"/>
    <lineage>
        <taxon>Eukaryota</taxon>
        <taxon>Fungi</taxon>
        <taxon>Dikarya</taxon>
        <taxon>Basidiomycota</taxon>
        <taxon>Agaricomycotina</taxon>
        <taxon>Agaricomycetes</taxon>
        <taxon>Hymenochaetales</taxon>
        <taxon>Rickenellaceae</taxon>
        <taxon>Rickenella</taxon>
    </lineage>
</organism>
<reference evidence="2 3" key="1">
    <citation type="submission" date="2018-06" db="EMBL/GenBank/DDBJ databases">
        <title>A transcriptomic atlas of mushroom development highlights an independent origin of complex multicellularity.</title>
        <authorList>
            <consortium name="DOE Joint Genome Institute"/>
            <person name="Krizsan K."/>
            <person name="Almasi E."/>
            <person name="Merenyi Z."/>
            <person name="Sahu N."/>
            <person name="Viragh M."/>
            <person name="Koszo T."/>
            <person name="Mondo S."/>
            <person name="Kiss B."/>
            <person name="Balint B."/>
            <person name="Kues U."/>
            <person name="Barry K."/>
            <person name="Hegedus J.C."/>
            <person name="Henrissat B."/>
            <person name="Johnson J."/>
            <person name="Lipzen A."/>
            <person name="Ohm R."/>
            <person name="Nagy I."/>
            <person name="Pangilinan J."/>
            <person name="Yan J."/>
            <person name="Xiong Y."/>
            <person name="Grigoriev I.V."/>
            <person name="Hibbett D.S."/>
            <person name="Nagy L.G."/>
        </authorList>
    </citation>
    <scope>NUCLEOTIDE SEQUENCE [LARGE SCALE GENOMIC DNA]</scope>
    <source>
        <strain evidence="2 3">SZMC22713</strain>
    </source>
</reference>
<feature type="region of interest" description="Disordered" evidence="1">
    <location>
        <begin position="111"/>
        <end position="138"/>
    </location>
</feature>
<gene>
    <name evidence="2" type="ORF">BD410DRAFT_501261</name>
</gene>